<dbReference type="AlphaFoldDB" id="A0A9N8YQK9"/>
<dbReference type="GO" id="GO:0005375">
    <property type="term" value="F:copper ion transmembrane transporter activity"/>
    <property type="evidence" value="ECO:0007669"/>
    <property type="project" value="UniProtKB-UniRule"/>
</dbReference>
<feature type="transmembrane region" description="Helical" evidence="4">
    <location>
        <begin position="122"/>
        <end position="138"/>
    </location>
</feature>
<evidence type="ECO:0000313" key="5">
    <source>
        <dbReference type="EMBL" id="CAG8446040.1"/>
    </source>
</evidence>
<evidence type="ECO:0000256" key="2">
    <source>
        <dbReference type="ARBA" id="ARBA00022989"/>
    </source>
</evidence>
<comment type="similarity">
    <text evidence="4">Belongs to the copper transporter (Ctr) (TC 1.A.56) family. SLC31A subfamily.</text>
</comment>
<keyword evidence="2 4" id="KW-1133">Transmembrane helix</keyword>
<dbReference type="EMBL" id="CAJVPV010000182">
    <property type="protein sequence ID" value="CAG8446040.1"/>
    <property type="molecule type" value="Genomic_DNA"/>
</dbReference>
<protein>
    <recommendedName>
        <fullName evidence="4">Copper transport protein</fullName>
    </recommendedName>
</protein>
<keyword evidence="4" id="KW-0186">Copper</keyword>
<dbReference type="InterPro" id="IPR007274">
    <property type="entry name" value="Cop_transporter"/>
</dbReference>
<sequence length="155" mass="17816">MYMPSEANMNGNNMNYMPMLLNWNTEGLYVVFSWWHPNNIGLLLLSMLFCVLLAIVHEFLKYLLKYDLRLRQSPDLEKSKKIEAEKIIGISYNQRVLRTLVFSAQTILAYFLMLIVMTYNGFFILAVVLGAAIGYFIWGMPAKTNSSVEASTVCH</sequence>
<evidence type="ECO:0000256" key="1">
    <source>
        <dbReference type="ARBA" id="ARBA00022692"/>
    </source>
</evidence>
<proteinExistence type="inferred from homology"/>
<keyword evidence="1 4" id="KW-0812">Transmembrane</keyword>
<dbReference type="OrthoDB" id="161814at2759"/>
<keyword evidence="4" id="KW-0813">Transport</keyword>
<name>A0A9N8YQK9_9GLOM</name>
<evidence type="ECO:0000256" key="3">
    <source>
        <dbReference type="ARBA" id="ARBA00023136"/>
    </source>
</evidence>
<comment type="caution">
    <text evidence="5">The sequence shown here is derived from an EMBL/GenBank/DDBJ whole genome shotgun (WGS) entry which is preliminary data.</text>
</comment>
<feature type="transmembrane region" description="Helical" evidence="4">
    <location>
        <begin position="40"/>
        <end position="64"/>
    </location>
</feature>
<reference evidence="5" key="1">
    <citation type="submission" date="2021-06" db="EMBL/GenBank/DDBJ databases">
        <authorList>
            <person name="Kallberg Y."/>
            <person name="Tangrot J."/>
            <person name="Rosling A."/>
        </authorList>
    </citation>
    <scope>NUCLEOTIDE SEQUENCE</scope>
    <source>
        <strain evidence="5">CL551</strain>
    </source>
</reference>
<dbReference type="GO" id="GO:0016020">
    <property type="term" value="C:membrane"/>
    <property type="evidence" value="ECO:0007669"/>
    <property type="project" value="UniProtKB-SubCell"/>
</dbReference>
<organism evidence="5 6">
    <name type="scientific">Acaulospora morrowiae</name>
    <dbReference type="NCBI Taxonomy" id="94023"/>
    <lineage>
        <taxon>Eukaryota</taxon>
        <taxon>Fungi</taxon>
        <taxon>Fungi incertae sedis</taxon>
        <taxon>Mucoromycota</taxon>
        <taxon>Glomeromycotina</taxon>
        <taxon>Glomeromycetes</taxon>
        <taxon>Diversisporales</taxon>
        <taxon>Acaulosporaceae</taxon>
        <taxon>Acaulospora</taxon>
    </lineage>
</organism>
<keyword evidence="3 4" id="KW-0472">Membrane</keyword>
<keyword evidence="4" id="KW-0406">Ion transport</keyword>
<accession>A0A9N8YQK9</accession>
<keyword evidence="4" id="KW-0187">Copper transport</keyword>
<dbReference type="PANTHER" id="PTHR12483">
    <property type="entry name" value="SOLUTE CARRIER FAMILY 31 COPPER TRANSPORTERS"/>
    <property type="match status" value="1"/>
</dbReference>
<dbReference type="PANTHER" id="PTHR12483:SF115">
    <property type="entry name" value="COPPER TRANSPORT PROTEIN"/>
    <property type="match status" value="1"/>
</dbReference>
<keyword evidence="6" id="KW-1185">Reference proteome</keyword>
<feature type="transmembrane region" description="Helical" evidence="4">
    <location>
        <begin position="96"/>
        <end position="116"/>
    </location>
</feature>
<comment type="subcellular location">
    <subcellularLocation>
        <location evidence="4">Membrane</location>
        <topology evidence="4">Multi-pass membrane protein</topology>
    </subcellularLocation>
</comment>
<gene>
    <name evidence="5" type="ORF">AMORRO_LOCUS614</name>
</gene>
<dbReference type="Pfam" id="PF04145">
    <property type="entry name" value="Ctr"/>
    <property type="match status" value="1"/>
</dbReference>
<evidence type="ECO:0000256" key="4">
    <source>
        <dbReference type="RuleBase" id="RU367022"/>
    </source>
</evidence>
<evidence type="ECO:0000313" key="6">
    <source>
        <dbReference type="Proteomes" id="UP000789342"/>
    </source>
</evidence>
<dbReference type="Proteomes" id="UP000789342">
    <property type="component" value="Unassembled WGS sequence"/>
</dbReference>